<dbReference type="PIRSF" id="PIRSF000239">
    <property type="entry name" value="AHPC"/>
    <property type="match status" value="1"/>
</dbReference>
<feature type="region of interest" description="Disordered" evidence="14">
    <location>
        <begin position="1"/>
        <end position="23"/>
    </location>
</feature>
<proteinExistence type="inferred from homology"/>
<dbReference type="EC" id="1.11.1.24" evidence="3"/>
<evidence type="ECO:0000256" key="1">
    <source>
        <dbReference type="ARBA" id="ARBA00003330"/>
    </source>
</evidence>
<dbReference type="NCBIfam" id="NF006960">
    <property type="entry name" value="PRK09437.1"/>
    <property type="match status" value="1"/>
</dbReference>
<name>A0A268EQY7_9BACL</name>
<dbReference type="InterPro" id="IPR050924">
    <property type="entry name" value="Peroxiredoxin_BCP/PrxQ"/>
</dbReference>
<dbReference type="GO" id="GO:0034599">
    <property type="term" value="P:cellular response to oxidative stress"/>
    <property type="evidence" value="ECO:0007669"/>
    <property type="project" value="TreeGrafter"/>
</dbReference>
<keyword evidence="5" id="KW-0049">Antioxidant</keyword>
<evidence type="ECO:0000256" key="6">
    <source>
        <dbReference type="ARBA" id="ARBA00023002"/>
    </source>
</evidence>
<keyword evidence="4 16" id="KW-0575">Peroxidase</keyword>
<comment type="caution">
    <text evidence="16">The sequence shown here is derived from an EMBL/GenBank/DDBJ whole genome shotgun (WGS) entry which is preliminary data.</text>
</comment>
<dbReference type="PANTHER" id="PTHR42801:SF4">
    <property type="entry name" value="AHPC_TSA FAMILY PROTEIN"/>
    <property type="match status" value="1"/>
</dbReference>
<comment type="similarity">
    <text evidence="10">Belongs to the peroxiredoxin family. BCP/PrxQ subfamily.</text>
</comment>
<evidence type="ECO:0000256" key="4">
    <source>
        <dbReference type="ARBA" id="ARBA00022559"/>
    </source>
</evidence>
<dbReference type="GO" id="GO:0008379">
    <property type="term" value="F:thioredoxin peroxidase activity"/>
    <property type="evidence" value="ECO:0007669"/>
    <property type="project" value="TreeGrafter"/>
</dbReference>
<dbReference type="InterPro" id="IPR036249">
    <property type="entry name" value="Thioredoxin-like_sf"/>
</dbReference>
<dbReference type="InterPro" id="IPR000866">
    <property type="entry name" value="AhpC/TSA"/>
</dbReference>
<dbReference type="EMBL" id="NPBY01000045">
    <property type="protein sequence ID" value="PAD75543.1"/>
    <property type="molecule type" value="Genomic_DNA"/>
</dbReference>
<evidence type="ECO:0000256" key="5">
    <source>
        <dbReference type="ARBA" id="ARBA00022862"/>
    </source>
</evidence>
<evidence type="ECO:0000256" key="3">
    <source>
        <dbReference type="ARBA" id="ARBA00013017"/>
    </source>
</evidence>
<keyword evidence="6" id="KW-0560">Oxidoreductase</keyword>
<reference evidence="16 17" key="1">
    <citation type="submission" date="2017-07" db="EMBL/GenBank/DDBJ databases">
        <title>Isolation and whole genome analysis of endospore-forming bacteria from heroin.</title>
        <authorList>
            <person name="Kalinowski J."/>
            <person name="Ahrens B."/>
            <person name="Al-Dilaimi A."/>
            <person name="Winkler A."/>
            <person name="Wibberg D."/>
            <person name="Schleenbecker U."/>
            <person name="Ruckert C."/>
            <person name="Wolfel R."/>
            <person name="Grass G."/>
        </authorList>
    </citation>
    <scope>NUCLEOTIDE SEQUENCE [LARGE SCALE GENOMIC DNA]</scope>
    <source>
        <strain evidence="16 17">7537-G1</strain>
    </source>
</reference>
<comment type="subunit">
    <text evidence="2">Monomer.</text>
</comment>
<evidence type="ECO:0000256" key="13">
    <source>
        <dbReference type="PIRSR" id="PIRSR000239-1"/>
    </source>
</evidence>
<dbReference type="GO" id="GO:0045454">
    <property type="term" value="P:cell redox homeostasis"/>
    <property type="evidence" value="ECO:0007669"/>
    <property type="project" value="TreeGrafter"/>
</dbReference>
<dbReference type="OrthoDB" id="9812811at2"/>
<feature type="domain" description="Thioredoxin" evidence="15">
    <location>
        <begin position="7"/>
        <end position="157"/>
    </location>
</feature>
<evidence type="ECO:0000259" key="15">
    <source>
        <dbReference type="PROSITE" id="PS51352"/>
    </source>
</evidence>
<dbReference type="PROSITE" id="PS51352">
    <property type="entry name" value="THIOREDOXIN_2"/>
    <property type="match status" value="1"/>
</dbReference>
<evidence type="ECO:0000256" key="8">
    <source>
        <dbReference type="ARBA" id="ARBA00023284"/>
    </source>
</evidence>
<dbReference type="AlphaFoldDB" id="A0A268EQY7"/>
<sequence>MEPSSPITTGSTVPDFTLPSSSGDQVSLSDFRGRKVVLFFYPKDMTPTCTQEACDFRDHYSALKEAGAVVLGISPDPLTSHAKFIDKHSLPYTLLADEEHKVSEMFGVWQQKSMFGRQYMGIVRSTFLIDEEGVLVREWRKVKVKGHVQSVLDAVMS</sequence>
<comment type="function">
    <text evidence="1">Thiol-specific peroxidase that catalyzes the reduction of hydrogen peroxide and organic hydroperoxides to water and alcohols, respectively. Plays a role in cell protection against oxidative stress by detoxifying peroxides and as sensor of hydrogen peroxide-mediated signaling events.</text>
</comment>
<evidence type="ECO:0000256" key="9">
    <source>
        <dbReference type="ARBA" id="ARBA00032824"/>
    </source>
</evidence>
<accession>A0A268EQY7</accession>
<dbReference type="InterPro" id="IPR013766">
    <property type="entry name" value="Thioredoxin_domain"/>
</dbReference>
<evidence type="ECO:0000313" key="17">
    <source>
        <dbReference type="Proteomes" id="UP000215596"/>
    </source>
</evidence>
<evidence type="ECO:0000256" key="12">
    <source>
        <dbReference type="ARBA" id="ARBA00049091"/>
    </source>
</evidence>
<evidence type="ECO:0000256" key="7">
    <source>
        <dbReference type="ARBA" id="ARBA00023157"/>
    </source>
</evidence>
<evidence type="ECO:0000256" key="10">
    <source>
        <dbReference type="ARBA" id="ARBA00038489"/>
    </source>
</evidence>
<keyword evidence="8" id="KW-0676">Redox-active center</keyword>
<dbReference type="Gene3D" id="3.40.30.10">
    <property type="entry name" value="Glutaredoxin"/>
    <property type="match status" value="1"/>
</dbReference>
<feature type="active site" description="Cysteine sulfenic acid (-SOH) intermediate; for peroxidase activity" evidence="13">
    <location>
        <position position="49"/>
    </location>
</feature>
<organism evidence="16 17">
    <name type="scientific">Paenibacillus campinasensis</name>
    <dbReference type="NCBI Taxonomy" id="66347"/>
    <lineage>
        <taxon>Bacteria</taxon>
        <taxon>Bacillati</taxon>
        <taxon>Bacillota</taxon>
        <taxon>Bacilli</taxon>
        <taxon>Bacillales</taxon>
        <taxon>Paenibacillaceae</taxon>
        <taxon>Paenibacillus</taxon>
    </lineage>
</organism>
<evidence type="ECO:0000313" key="16">
    <source>
        <dbReference type="EMBL" id="PAD75543.1"/>
    </source>
</evidence>
<dbReference type="Proteomes" id="UP000215596">
    <property type="component" value="Unassembled WGS sequence"/>
</dbReference>
<dbReference type="RefSeq" id="WP_095266033.1">
    <property type="nucleotide sequence ID" value="NZ_NPBY01000045.1"/>
</dbReference>
<comment type="catalytic activity">
    <reaction evidence="12">
        <text>a hydroperoxide + [thioredoxin]-dithiol = an alcohol + [thioredoxin]-disulfide + H2O</text>
        <dbReference type="Rhea" id="RHEA:62620"/>
        <dbReference type="Rhea" id="RHEA-COMP:10698"/>
        <dbReference type="Rhea" id="RHEA-COMP:10700"/>
        <dbReference type="ChEBI" id="CHEBI:15377"/>
        <dbReference type="ChEBI" id="CHEBI:29950"/>
        <dbReference type="ChEBI" id="CHEBI:30879"/>
        <dbReference type="ChEBI" id="CHEBI:35924"/>
        <dbReference type="ChEBI" id="CHEBI:50058"/>
        <dbReference type="EC" id="1.11.1.24"/>
    </reaction>
</comment>
<dbReference type="CDD" id="cd03017">
    <property type="entry name" value="PRX_BCP"/>
    <property type="match status" value="1"/>
</dbReference>
<protein>
    <recommendedName>
        <fullName evidence="3">thioredoxin-dependent peroxiredoxin</fullName>
        <ecNumber evidence="3">1.11.1.24</ecNumber>
    </recommendedName>
    <alternativeName>
        <fullName evidence="11">Bacterioferritin comigratory protein</fullName>
    </alternativeName>
    <alternativeName>
        <fullName evidence="9">Thioredoxin peroxidase</fullName>
    </alternativeName>
</protein>
<dbReference type="FunFam" id="3.40.30.10:FF:000007">
    <property type="entry name" value="Thioredoxin-dependent thiol peroxidase"/>
    <property type="match status" value="1"/>
</dbReference>
<dbReference type="Pfam" id="PF00578">
    <property type="entry name" value="AhpC-TSA"/>
    <property type="match status" value="1"/>
</dbReference>
<evidence type="ECO:0000256" key="11">
    <source>
        <dbReference type="ARBA" id="ARBA00041373"/>
    </source>
</evidence>
<evidence type="ECO:0000256" key="14">
    <source>
        <dbReference type="SAM" id="MobiDB-lite"/>
    </source>
</evidence>
<gene>
    <name evidence="16" type="ORF">CHH67_15165</name>
</gene>
<dbReference type="GO" id="GO:0005737">
    <property type="term" value="C:cytoplasm"/>
    <property type="evidence" value="ECO:0007669"/>
    <property type="project" value="TreeGrafter"/>
</dbReference>
<dbReference type="PANTHER" id="PTHR42801">
    <property type="entry name" value="THIOREDOXIN-DEPENDENT PEROXIDE REDUCTASE"/>
    <property type="match status" value="1"/>
</dbReference>
<keyword evidence="7" id="KW-1015">Disulfide bond</keyword>
<evidence type="ECO:0000256" key="2">
    <source>
        <dbReference type="ARBA" id="ARBA00011245"/>
    </source>
</evidence>
<dbReference type="InterPro" id="IPR024706">
    <property type="entry name" value="Peroxiredoxin_AhpC-typ"/>
</dbReference>
<dbReference type="SUPFAM" id="SSF52833">
    <property type="entry name" value="Thioredoxin-like"/>
    <property type="match status" value="1"/>
</dbReference>